<feature type="signal peptide" evidence="1">
    <location>
        <begin position="1"/>
        <end position="18"/>
    </location>
</feature>
<protein>
    <submittedName>
        <fullName evidence="2">Uncharacterized protein</fullName>
    </submittedName>
</protein>
<organism evidence="2 3">
    <name type="scientific">Sporosarcina newyorkensis 2681</name>
    <dbReference type="NCBI Taxonomy" id="1027292"/>
    <lineage>
        <taxon>Bacteria</taxon>
        <taxon>Bacillati</taxon>
        <taxon>Bacillota</taxon>
        <taxon>Bacilli</taxon>
        <taxon>Bacillales</taxon>
        <taxon>Caryophanaceae</taxon>
        <taxon>Sporosarcina</taxon>
    </lineage>
</organism>
<dbReference type="HOGENOM" id="CLU_107472_0_0_9"/>
<feature type="chain" id="PRO_5039504887" evidence="1">
    <location>
        <begin position="19"/>
        <end position="183"/>
    </location>
</feature>
<reference evidence="2 3" key="1">
    <citation type="submission" date="2011-04" db="EMBL/GenBank/DDBJ databases">
        <authorList>
            <person name="Muzny D."/>
            <person name="Qin X."/>
            <person name="Deng J."/>
            <person name="Jiang H."/>
            <person name="Liu Y."/>
            <person name="Qu J."/>
            <person name="Song X.-Z."/>
            <person name="Zhang L."/>
            <person name="Thornton R."/>
            <person name="Coyle M."/>
            <person name="Francisco L."/>
            <person name="Jackson L."/>
            <person name="Javaid M."/>
            <person name="Korchina V."/>
            <person name="Kovar C."/>
            <person name="Mata R."/>
            <person name="Mathew T."/>
            <person name="Ngo R."/>
            <person name="Nguyen L."/>
            <person name="Nguyen N."/>
            <person name="Okwuonu G."/>
            <person name="Ongeri F."/>
            <person name="Pham C."/>
            <person name="Simmons D."/>
            <person name="Wilczek-Boney K."/>
            <person name="Hale W."/>
            <person name="Jakkamsetti A."/>
            <person name="Pham P."/>
            <person name="Ruth R."/>
            <person name="San Lucas F."/>
            <person name="Warren J."/>
            <person name="Zhang J."/>
            <person name="Zhao Z."/>
            <person name="Zhou C."/>
            <person name="Zhu D."/>
            <person name="Lee S."/>
            <person name="Bess C."/>
            <person name="Blankenburg K."/>
            <person name="Forbes L."/>
            <person name="Fu Q."/>
            <person name="Gubbala S."/>
            <person name="Hirani K."/>
            <person name="Jayaseelan J.C."/>
            <person name="Lara F."/>
            <person name="Munidasa M."/>
            <person name="Palculict T."/>
            <person name="Patil S."/>
            <person name="Pu L.-L."/>
            <person name="Saada N."/>
            <person name="Tang L."/>
            <person name="Weissenberger G."/>
            <person name="Zhu Y."/>
            <person name="Hemphill L."/>
            <person name="Shang Y."/>
            <person name="Youmans B."/>
            <person name="Ayvaz T."/>
            <person name="Ross M."/>
            <person name="Santibanez J."/>
            <person name="Aqrawi P."/>
            <person name="Gross S."/>
            <person name="Joshi V."/>
            <person name="Fowler G."/>
            <person name="Nazareth L."/>
            <person name="Reid J."/>
            <person name="Worley K."/>
            <person name="Petrosino J."/>
            <person name="Highlander S."/>
            <person name="Gibbs R."/>
        </authorList>
    </citation>
    <scope>NUCLEOTIDE SEQUENCE [LARGE SCALE GENOMIC DNA]</scope>
    <source>
        <strain evidence="2 3">2681</strain>
    </source>
</reference>
<gene>
    <name evidence="2" type="ORF">HMPREF9372_3528</name>
</gene>
<evidence type="ECO:0000313" key="3">
    <source>
        <dbReference type="Proteomes" id="UP000005316"/>
    </source>
</evidence>
<evidence type="ECO:0000256" key="1">
    <source>
        <dbReference type="SAM" id="SignalP"/>
    </source>
</evidence>
<evidence type="ECO:0000313" key="2">
    <source>
        <dbReference type="EMBL" id="EGQ20621.1"/>
    </source>
</evidence>
<dbReference type="EMBL" id="AFPZ01000110">
    <property type="protein sequence ID" value="EGQ20621.1"/>
    <property type="molecule type" value="Genomic_DNA"/>
</dbReference>
<keyword evidence="1" id="KW-0732">Signal</keyword>
<dbReference type="AlphaFoldDB" id="F9DXJ7"/>
<name>F9DXJ7_9BACL</name>
<dbReference type="OrthoDB" id="2453732at2"/>
<dbReference type="Proteomes" id="UP000005316">
    <property type="component" value="Unassembled WGS sequence"/>
</dbReference>
<comment type="caution">
    <text evidence="2">The sequence shown here is derived from an EMBL/GenBank/DDBJ whole genome shotgun (WGS) entry which is preliminary data.</text>
</comment>
<proteinExistence type="predicted"/>
<accession>F9DXJ7</accession>
<dbReference type="RefSeq" id="WP_009498219.1">
    <property type="nucleotide sequence ID" value="NZ_GL982998.1"/>
</dbReference>
<sequence length="183" mass="20033">MKKAIFALIILFLGFSYAMPAATAEAAVNSGLSPNDGLILTYSPSFTKPSKETFHVKKKENFTYLYNKKSQHYPELANLVYIEDDIGFSASVGHSDFVFVSMPYPLLKQGSTFIQSDHFDDYKVLVENTAKTVKVKAGTFKNTVILKYPDGSRLYLAKGIGIIKSTNAAGKVTTELAAVKAGK</sequence>